<sequence length="458" mass="49555">MPIQSVGEQPLESFELQPPGGVSSSVYRGSEPELSQETSTISQNENHEDHDFPDGGTKAYSVVFGSFMGLVSTFGLLNSMGAIQAYVSIHQLSHVSTSTISWIFSIYLALSFAVGVVVGPVFDRIGSRLLLLGGSCLSFAGLMSTASCTQVWQFILALSICVGLGNALMVTPLVGVIGQWFCRKRGVAIGMATTGGSVGGIAIPLMLRSLYTLVGFTWAIRVLAFFCLGCQLCAALLATSRDAIYHSVDNDGKKQKFIDFRHLLDRKLSFLIAGTFVVELALMSATTYFASYAIKQGISQSSSYLLLTIFNASGVLGRWIPGYISDFYGRFNVMVVMLIGFALSILVIWLPFGQYHGAIYAFAVAGGFTSASILTMTPVCLGEITPTNEFGQRYGLLYIIVSVGNLFGIPMSAAIIGDESEKNYRMFVLFCGLLSFMGAVCWFISRYYIVGLKLNVRV</sequence>
<gene>
    <name evidence="1" type="ORF">QFC19_007016</name>
</gene>
<keyword evidence="2" id="KW-1185">Reference proteome</keyword>
<reference evidence="1" key="1">
    <citation type="submission" date="2023-04" db="EMBL/GenBank/DDBJ databases">
        <title>Draft Genome sequencing of Naganishia species isolated from polar environments using Oxford Nanopore Technology.</title>
        <authorList>
            <person name="Leo P."/>
            <person name="Venkateswaran K."/>
        </authorList>
    </citation>
    <scope>NUCLEOTIDE SEQUENCE</scope>
    <source>
        <strain evidence="1">MNA-CCFEE 5261</strain>
    </source>
</reference>
<accession>A0ACC2VEA8</accession>
<dbReference type="EMBL" id="JASBWR010000090">
    <property type="protein sequence ID" value="KAJ9096917.1"/>
    <property type="molecule type" value="Genomic_DNA"/>
</dbReference>
<proteinExistence type="predicted"/>
<evidence type="ECO:0000313" key="2">
    <source>
        <dbReference type="Proteomes" id="UP001241377"/>
    </source>
</evidence>
<organism evidence="1 2">
    <name type="scientific">Naganishia cerealis</name>
    <dbReference type="NCBI Taxonomy" id="610337"/>
    <lineage>
        <taxon>Eukaryota</taxon>
        <taxon>Fungi</taxon>
        <taxon>Dikarya</taxon>
        <taxon>Basidiomycota</taxon>
        <taxon>Agaricomycotina</taxon>
        <taxon>Tremellomycetes</taxon>
        <taxon>Filobasidiales</taxon>
        <taxon>Filobasidiaceae</taxon>
        <taxon>Naganishia</taxon>
    </lineage>
</organism>
<evidence type="ECO:0000313" key="1">
    <source>
        <dbReference type="EMBL" id="KAJ9096917.1"/>
    </source>
</evidence>
<protein>
    <submittedName>
        <fullName evidence="1">Uncharacterized protein</fullName>
    </submittedName>
</protein>
<name>A0ACC2VEA8_9TREE</name>
<dbReference type="Proteomes" id="UP001241377">
    <property type="component" value="Unassembled WGS sequence"/>
</dbReference>
<comment type="caution">
    <text evidence="1">The sequence shown here is derived from an EMBL/GenBank/DDBJ whole genome shotgun (WGS) entry which is preliminary data.</text>
</comment>